<dbReference type="PANTHER" id="PTHR31302:SF20">
    <property type="entry name" value="CONSERVED PROTEIN"/>
    <property type="match status" value="1"/>
</dbReference>
<accession>A0A1H5MNG6</accession>
<dbReference type="GO" id="GO:0008758">
    <property type="term" value="F:UDP-2,3-diacylglucosamine hydrolase activity"/>
    <property type="evidence" value="ECO:0007669"/>
    <property type="project" value="TreeGrafter"/>
</dbReference>
<proteinExistence type="predicted"/>
<protein>
    <submittedName>
        <fullName evidence="2">Predicted phosphohydrolase, MPP superfamily</fullName>
    </submittedName>
</protein>
<dbReference type="Proteomes" id="UP000199220">
    <property type="component" value="Unassembled WGS sequence"/>
</dbReference>
<reference evidence="3" key="1">
    <citation type="submission" date="2016-10" db="EMBL/GenBank/DDBJ databases">
        <authorList>
            <person name="Varghese N."/>
            <person name="Submissions S."/>
        </authorList>
    </citation>
    <scope>NUCLEOTIDE SEQUENCE [LARGE SCALE GENOMIC DNA]</scope>
    <source>
        <strain evidence="3">DSM 21368</strain>
    </source>
</reference>
<dbReference type="EMBL" id="FNTX01000002">
    <property type="protein sequence ID" value="SEE90856.1"/>
    <property type="molecule type" value="Genomic_DNA"/>
</dbReference>
<dbReference type="InterPro" id="IPR004843">
    <property type="entry name" value="Calcineurin-like_PHP"/>
</dbReference>
<name>A0A1H5MNG6_9MICO</name>
<feature type="domain" description="Calcineurin-like phosphoesterase" evidence="1">
    <location>
        <begin position="53"/>
        <end position="242"/>
    </location>
</feature>
<dbReference type="PANTHER" id="PTHR31302">
    <property type="entry name" value="TRANSMEMBRANE PROTEIN WITH METALLOPHOSPHOESTERASE DOMAIN-RELATED"/>
    <property type="match status" value="1"/>
</dbReference>
<dbReference type="Pfam" id="PF00149">
    <property type="entry name" value="Metallophos"/>
    <property type="match status" value="1"/>
</dbReference>
<dbReference type="GO" id="GO:0009245">
    <property type="term" value="P:lipid A biosynthetic process"/>
    <property type="evidence" value="ECO:0007669"/>
    <property type="project" value="TreeGrafter"/>
</dbReference>
<sequence length="317" mass="33728">MPSPPPLPRIALAGAGAATALGLGALGWSLLEAKAYTVRQVRVPVLPPTAPEIRVLHLSDLHLLPRQRHTIAWLRALGELEPDLVINTGDNMAHRRAMPTVLHALEPLLERPGAFVMGSNDYYAPQMKNPARYLLRDARRTDAEGPPPEDLPGRELGRAFAAAGWRDLTNRRDTLSVRGVPFALVGVDDPHLDRDRFPAADGGASGGDAVVRLGVAHAPYQRVLNAMHADGCGMIFAGHTHGGQLCVPGYGALVTNCDLDTGRASGLSEWPGAAGEPGSAWLHVSNGIGTSPFTPVRLACRPSVTLLTLTRRTDPNA</sequence>
<dbReference type="InterPro" id="IPR029052">
    <property type="entry name" value="Metallo-depent_PP-like"/>
</dbReference>
<dbReference type="RefSeq" id="WP_089774294.1">
    <property type="nucleotide sequence ID" value="NZ_FNTX01000002.1"/>
</dbReference>
<keyword evidence="3" id="KW-1185">Reference proteome</keyword>
<dbReference type="STRING" id="648782.SAMN04488554_3518"/>
<gene>
    <name evidence="2" type="ORF">SAMN04488554_3518</name>
</gene>
<organism evidence="2 3">
    <name type="scientific">Ruania alba</name>
    <dbReference type="NCBI Taxonomy" id="648782"/>
    <lineage>
        <taxon>Bacteria</taxon>
        <taxon>Bacillati</taxon>
        <taxon>Actinomycetota</taxon>
        <taxon>Actinomycetes</taxon>
        <taxon>Micrococcales</taxon>
        <taxon>Ruaniaceae</taxon>
        <taxon>Ruania</taxon>
    </lineage>
</organism>
<evidence type="ECO:0000259" key="1">
    <source>
        <dbReference type="Pfam" id="PF00149"/>
    </source>
</evidence>
<evidence type="ECO:0000313" key="2">
    <source>
        <dbReference type="EMBL" id="SEE90856.1"/>
    </source>
</evidence>
<evidence type="ECO:0000313" key="3">
    <source>
        <dbReference type="Proteomes" id="UP000199220"/>
    </source>
</evidence>
<dbReference type="SUPFAM" id="SSF56300">
    <property type="entry name" value="Metallo-dependent phosphatases"/>
    <property type="match status" value="1"/>
</dbReference>
<dbReference type="OrthoDB" id="9780884at2"/>
<dbReference type="InterPro" id="IPR051158">
    <property type="entry name" value="Metallophosphoesterase_sf"/>
</dbReference>
<dbReference type="Gene3D" id="3.60.21.10">
    <property type="match status" value="1"/>
</dbReference>
<dbReference type="AlphaFoldDB" id="A0A1H5MNG6"/>
<keyword evidence="2" id="KW-0378">Hydrolase</keyword>
<dbReference type="GO" id="GO:0016020">
    <property type="term" value="C:membrane"/>
    <property type="evidence" value="ECO:0007669"/>
    <property type="project" value="GOC"/>
</dbReference>